<dbReference type="RefSeq" id="WP_115451156.1">
    <property type="nucleotide sequence ID" value="NZ_QNQT01000002.1"/>
</dbReference>
<dbReference type="OrthoDB" id="2678531at2"/>
<protein>
    <recommendedName>
        <fullName evidence="1">N-acetyltransferase domain-containing protein</fullName>
    </recommendedName>
</protein>
<dbReference type="Proteomes" id="UP000257144">
    <property type="component" value="Unassembled WGS sequence"/>
</dbReference>
<reference evidence="2 3" key="1">
    <citation type="submission" date="2018-07" db="EMBL/GenBank/DDBJ databases">
        <title>Bacillus sp. YLB-04 draft genome sequence.</title>
        <authorList>
            <person name="Yu L."/>
            <person name="Tang X."/>
        </authorList>
    </citation>
    <scope>NUCLEOTIDE SEQUENCE [LARGE SCALE GENOMIC DNA]</scope>
    <source>
        <strain evidence="2 3">YLB-04</strain>
    </source>
</reference>
<dbReference type="PROSITE" id="PS51186">
    <property type="entry name" value="GNAT"/>
    <property type="match status" value="1"/>
</dbReference>
<dbReference type="GO" id="GO:0016747">
    <property type="term" value="F:acyltransferase activity, transferring groups other than amino-acyl groups"/>
    <property type="evidence" value="ECO:0007669"/>
    <property type="project" value="InterPro"/>
</dbReference>
<feature type="domain" description="N-acetyltransferase" evidence="1">
    <location>
        <begin position="1"/>
        <end position="138"/>
    </location>
</feature>
<dbReference type="EMBL" id="QNQT01000002">
    <property type="protein sequence ID" value="RDU37482.1"/>
    <property type="molecule type" value="Genomic_DNA"/>
</dbReference>
<comment type="caution">
    <text evidence="2">The sequence shown here is derived from an EMBL/GenBank/DDBJ whole genome shotgun (WGS) entry which is preliminary data.</text>
</comment>
<dbReference type="Pfam" id="PF00583">
    <property type="entry name" value="Acetyltransf_1"/>
    <property type="match status" value="1"/>
</dbReference>
<dbReference type="InterPro" id="IPR000182">
    <property type="entry name" value="GNAT_dom"/>
</dbReference>
<evidence type="ECO:0000313" key="3">
    <source>
        <dbReference type="Proteomes" id="UP000257144"/>
    </source>
</evidence>
<keyword evidence="3" id="KW-1185">Reference proteome</keyword>
<sequence length="147" mass="16340">MELSLKSGAREDVERIVGFLEKAGLGTAGIDEETMEHFLIAEDEGEIKACLGIELFGDSGLLRSLALSEGLGGHKLFMLFEQMLVFAKKRGLKAVYLATNKRTAIPFFEMVGFGMIVKSELPEEFFRSSHVMDILNVENSVFLKFTI</sequence>
<evidence type="ECO:0000259" key="1">
    <source>
        <dbReference type="PROSITE" id="PS51186"/>
    </source>
</evidence>
<evidence type="ECO:0000313" key="2">
    <source>
        <dbReference type="EMBL" id="RDU37482.1"/>
    </source>
</evidence>
<proteinExistence type="predicted"/>
<dbReference type="AlphaFoldDB" id="A0A3D8GT39"/>
<gene>
    <name evidence="2" type="ORF">DRW41_06445</name>
</gene>
<dbReference type="Gene3D" id="3.40.630.30">
    <property type="match status" value="1"/>
</dbReference>
<dbReference type="InterPro" id="IPR016181">
    <property type="entry name" value="Acyl_CoA_acyltransferase"/>
</dbReference>
<name>A0A3D8GT39_9BACI</name>
<organism evidence="2 3">
    <name type="scientific">Neobacillus piezotolerans</name>
    <dbReference type="NCBI Taxonomy" id="2259171"/>
    <lineage>
        <taxon>Bacteria</taxon>
        <taxon>Bacillati</taxon>
        <taxon>Bacillota</taxon>
        <taxon>Bacilli</taxon>
        <taxon>Bacillales</taxon>
        <taxon>Bacillaceae</taxon>
        <taxon>Neobacillus</taxon>
    </lineage>
</organism>
<accession>A0A3D8GT39</accession>
<dbReference type="SUPFAM" id="SSF55729">
    <property type="entry name" value="Acyl-CoA N-acyltransferases (Nat)"/>
    <property type="match status" value="1"/>
</dbReference>
<dbReference type="CDD" id="cd04301">
    <property type="entry name" value="NAT_SF"/>
    <property type="match status" value="1"/>
</dbReference>